<keyword evidence="5" id="KW-0833">Ubl conjugation pathway</keyword>
<dbReference type="InterPro" id="IPR013320">
    <property type="entry name" value="ConA-like_dom_sf"/>
</dbReference>
<dbReference type="PANTHER" id="PTHR12245:SF5">
    <property type="entry name" value="SPRY DOMAIN-CONTAINING SOCS BOX PROTEIN 3"/>
    <property type="match status" value="1"/>
</dbReference>
<evidence type="ECO:0000256" key="9">
    <source>
        <dbReference type="SAM" id="MobiDB-lite"/>
    </source>
</evidence>
<dbReference type="SMART" id="SM00969">
    <property type="entry name" value="SOCS_box"/>
    <property type="match status" value="1"/>
</dbReference>
<evidence type="ECO:0000259" key="11">
    <source>
        <dbReference type="PROSITE" id="PS50225"/>
    </source>
</evidence>
<gene>
    <name evidence="12" type="primary">SPSB3</name>
</gene>
<evidence type="ECO:0000256" key="8">
    <source>
        <dbReference type="ARBA" id="ARBA00064059"/>
    </source>
</evidence>
<dbReference type="GO" id="GO:0019005">
    <property type="term" value="C:SCF ubiquitin ligase complex"/>
    <property type="evidence" value="ECO:0007669"/>
    <property type="project" value="TreeGrafter"/>
</dbReference>
<dbReference type="GO" id="GO:0160049">
    <property type="term" value="P:negative regulation of cGAS/STING signaling pathway"/>
    <property type="evidence" value="ECO:0007669"/>
    <property type="project" value="Ensembl"/>
</dbReference>
<dbReference type="GeneTree" id="ENSGT01030000234629"/>
<dbReference type="InterPro" id="IPR050672">
    <property type="entry name" value="FBXO45-Fsn/SPSB_families"/>
</dbReference>
<evidence type="ECO:0000256" key="2">
    <source>
        <dbReference type="ARBA" id="ARBA00004906"/>
    </source>
</evidence>
<comment type="similarity">
    <text evidence="3">Belongs to the SPSB family.</text>
</comment>
<proteinExistence type="inferred from homology"/>
<keyword evidence="6" id="KW-0539">Nucleus</keyword>
<dbReference type="InterPro" id="IPR001870">
    <property type="entry name" value="B30.2/SPRY"/>
</dbReference>
<dbReference type="InterPro" id="IPR003877">
    <property type="entry name" value="SPRY_dom"/>
</dbReference>
<evidence type="ECO:0000313" key="13">
    <source>
        <dbReference type="Proteomes" id="UP000694540"/>
    </source>
</evidence>
<dbReference type="Pfam" id="PF00622">
    <property type="entry name" value="SPRY"/>
    <property type="match status" value="1"/>
</dbReference>
<dbReference type="SMART" id="SM00449">
    <property type="entry name" value="SPRY"/>
    <property type="match status" value="1"/>
</dbReference>
<dbReference type="PROSITE" id="PS50225">
    <property type="entry name" value="SOCS"/>
    <property type="match status" value="1"/>
</dbReference>
<dbReference type="GO" id="GO:0043161">
    <property type="term" value="P:proteasome-mediated ubiquitin-dependent protein catabolic process"/>
    <property type="evidence" value="ECO:0007669"/>
    <property type="project" value="Ensembl"/>
</dbReference>
<feature type="region of interest" description="Disordered" evidence="9">
    <location>
        <begin position="369"/>
        <end position="394"/>
    </location>
</feature>
<dbReference type="GO" id="GO:0010719">
    <property type="term" value="P:negative regulation of epithelial to mesenchymal transition"/>
    <property type="evidence" value="ECO:0007669"/>
    <property type="project" value="Ensembl"/>
</dbReference>
<evidence type="ECO:0000256" key="1">
    <source>
        <dbReference type="ARBA" id="ARBA00004123"/>
    </source>
</evidence>
<dbReference type="Proteomes" id="UP000694540">
    <property type="component" value="Unplaced"/>
</dbReference>
<dbReference type="GO" id="GO:0140896">
    <property type="term" value="P:cGAS/STING signaling pathway"/>
    <property type="evidence" value="ECO:0007669"/>
    <property type="project" value="Ensembl"/>
</dbReference>
<reference evidence="12" key="1">
    <citation type="submission" date="2025-08" db="UniProtKB">
        <authorList>
            <consortium name="Ensembl"/>
        </authorList>
    </citation>
    <scope>IDENTIFICATION</scope>
</reference>
<dbReference type="CDD" id="cd12876">
    <property type="entry name" value="SPRY_SOCS3"/>
    <property type="match status" value="1"/>
</dbReference>
<sequence length="394" mass="42577">MEAVCGPTRISGGASTVPAEGPPAWWPSGRKPWQLLSGAAVPRVTGRVAGGALEAKHPGPSAQGSGRAAGGRTGCMEQLALCSQHSDSDSDPECPSVPSSIPSAVPVTGESFCDCDSQSEAFCGSLHAAHRGRDCRCGEEDEDFDWVWDDLNKSSATLLSCDNRKVSFHTEYSCGTAAIRGTKELAEGQHFWEIKMTSPVYGTDMMVGIGTSDVDLDKYHHTFCSLLGRDEDSWGLSYTGLLHHKGDKTSFSSRFGQGSIIGVHLDTWHGTLTFFKNRKCIGVAATKLQNKRFYPMVCSTAAKSSMKVIRSCATITSLQYLCCYRLRQLRPDSGDTLEGLPLPPGLKQVLHHKLGWVLSMSCAHHKPAVPAPSPTASPSSAESRRCQRKRCRRT</sequence>
<dbReference type="GO" id="GO:1990756">
    <property type="term" value="F:ubiquitin-like ligase-substrate adaptor activity"/>
    <property type="evidence" value="ECO:0007669"/>
    <property type="project" value="Ensembl"/>
</dbReference>
<reference evidence="12" key="2">
    <citation type="submission" date="2025-09" db="UniProtKB">
        <authorList>
            <consortium name="Ensembl"/>
        </authorList>
    </citation>
    <scope>IDENTIFICATION</scope>
</reference>
<feature type="region of interest" description="Disordered" evidence="9">
    <location>
        <begin position="52"/>
        <end position="71"/>
    </location>
</feature>
<dbReference type="SUPFAM" id="SSF49899">
    <property type="entry name" value="Concanavalin A-like lectins/glucanases"/>
    <property type="match status" value="1"/>
</dbReference>
<comment type="pathway">
    <text evidence="2">Protein modification; protein ubiquitination.</text>
</comment>
<dbReference type="Gene3D" id="2.60.120.920">
    <property type="match status" value="1"/>
</dbReference>
<dbReference type="InterPro" id="IPR035754">
    <property type="entry name" value="SPRY_SPSB3"/>
</dbReference>
<evidence type="ECO:0000256" key="5">
    <source>
        <dbReference type="ARBA" id="ARBA00022786"/>
    </source>
</evidence>
<evidence type="ECO:0000313" key="12">
    <source>
        <dbReference type="Ensembl" id="ENSCWAP00000013815.1"/>
    </source>
</evidence>
<evidence type="ECO:0000256" key="4">
    <source>
        <dbReference type="ARBA" id="ARBA00014684"/>
    </source>
</evidence>
<comment type="subcellular location">
    <subcellularLocation>
        <location evidence="1">Nucleus</location>
    </subcellularLocation>
</comment>
<accession>A0A8C3WHR5</accession>
<comment type="function">
    <text evidence="7">Substrate-recognition component of a cullin-5-RING E3 ubiquitin-protein ligase complex (ECS complex, also named CRL5 complex), which mediates the ubiquitination and subsequent proteasomal degradation of target proteins, such as CGAS and SNAI1. The ECS(SPSB3) complex catalyzes 'Lys-48'-linked ubiquitination of nuclear CGAS in cycling cells, leading to its degradation. Recognizes and binds nucleosome-bound CGAS: ubiquitination and degradation of nuclear CGAS during G1 and G2 phases is required to promote low intranuclear CGAS abundance before the next mitotic cycle. The ECS(SPSB3) complex also mediates ubiquitination and degradation of phosphorylated SNAI1.</text>
</comment>
<dbReference type="GO" id="GO:0070936">
    <property type="term" value="P:protein K48-linked ubiquitination"/>
    <property type="evidence" value="ECO:0007669"/>
    <property type="project" value="Ensembl"/>
</dbReference>
<feature type="domain" description="SOCS box" evidence="11">
    <location>
        <begin position="317"/>
        <end position="350"/>
    </location>
</feature>
<dbReference type="GO" id="GO:0005634">
    <property type="term" value="C:nucleus"/>
    <property type="evidence" value="ECO:0007669"/>
    <property type="project" value="UniProtKB-SubCell"/>
</dbReference>
<comment type="subunit">
    <text evidence="8">Substrate-recognition component of the ECS(SPSB3) complex, composed of SPSB3, CUL5, ELOB, ELOC and RNF7/RBX2. Interacts with MET.</text>
</comment>
<dbReference type="UniPathway" id="UPA00143"/>
<dbReference type="PANTHER" id="PTHR12245">
    <property type="entry name" value="SPRY DOMAIN CONTAINING SOCS BOX PROTEIN"/>
    <property type="match status" value="1"/>
</dbReference>
<dbReference type="AlphaFoldDB" id="A0A8C3WHR5"/>
<dbReference type="FunFam" id="2.60.120.920:FF:000018">
    <property type="entry name" value="SPRY domain-containing SOCS box protein 3 isoform X2"/>
    <property type="match status" value="1"/>
</dbReference>
<evidence type="ECO:0000256" key="3">
    <source>
        <dbReference type="ARBA" id="ARBA00010910"/>
    </source>
</evidence>
<protein>
    <recommendedName>
        <fullName evidence="4">SPRY domain-containing SOCS box protein 3</fullName>
    </recommendedName>
</protein>
<evidence type="ECO:0000256" key="6">
    <source>
        <dbReference type="ARBA" id="ARBA00023242"/>
    </source>
</evidence>
<organism evidence="12 13">
    <name type="scientific">Catagonus wagneri</name>
    <name type="common">Chacoan peccary</name>
    <dbReference type="NCBI Taxonomy" id="51154"/>
    <lineage>
        <taxon>Eukaryota</taxon>
        <taxon>Metazoa</taxon>
        <taxon>Chordata</taxon>
        <taxon>Craniata</taxon>
        <taxon>Vertebrata</taxon>
        <taxon>Euteleostomi</taxon>
        <taxon>Mammalia</taxon>
        <taxon>Eutheria</taxon>
        <taxon>Laurasiatheria</taxon>
        <taxon>Artiodactyla</taxon>
        <taxon>Suina</taxon>
        <taxon>Tayassuidae</taxon>
        <taxon>Catagonus</taxon>
    </lineage>
</organism>
<evidence type="ECO:0000259" key="10">
    <source>
        <dbReference type="PROSITE" id="PS50188"/>
    </source>
</evidence>
<name>A0A8C3WHR5_9CETA</name>
<dbReference type="InterPro" id="IPR043136">
    <property type="entry name" value="B30.2/SPRY_sf"/>
</dbReference>
<dbReference type="GO" id="GO:0001837">
    <property type="term" value="P:epithelial to mesenchymal transition"/>
    <property type="evidence" value="ECO:0007669"/>
    <property type="project" value="Ensembl"/>
</dbReference>
<feature type="domain" description="B30.2/SPRY" evidence="10">
    <location>
        <begin position="126"/>
        <end position="315"/>
    </location>
</feature>
<dbReference type="InterPro" id="IPR001496">
    <property type="entry name" value="SOCS_box"/>
</dbReference>
<dbReference type="Ensembl" id="ENSCWAT00000014990.1">
    <property type="protein sequence ID" value="ENSCWAP00000013815.1"/>
    <property type="gene ID" value="ENSCWAG00000010677.1"/>
</dbReference>
<dbReference type="GO" id="GO:0031466">
    <property type="term" value="C:Cul5-RING ubiquitin ligase complex"/>
    <property type="evidence" value="ECO:0007669"/>
    <property type="project" value="Ensembl"/>
</dbReference>
<feature type="region of interest" description="Disordered" evidence="9">
    <location>
        <begin position="1"/>
        <end position="24"/>
    </location>
</feature>
<evidence type="ECO:0000256" key="7">
    <source>
        <dbReference type="ARBA" id="ARBA00056941"/>
    </source>
</evidence>
<dbReference type="PROSITE" id="PS50188">
    <property type="entry name" value="B302_SPRY"/>
    <property type="match status" value="1"/>
</dbReference>
<keyword evidence="13" id="KW-1185">Reference proteome</keyword>